<gene>
    <name evidence="1" type="ORF">NFIA_023610</name>
</gene>
<proteinExistence type="predicted"/>
<name>A1D5F7_NEOFI</name>
<accession>A1D5F7</accession>
<dbReference type="KEGG" id="nfi:NFIA_023610"/>
<reference evidence="2" key="1">
    <citation type="journal article" date="2008" name="PLoS Genet.">
        <title>Genomic islands in the pathogenic filamentous fungus Aspergillus fumigatus.</title>
        <authorList>
            <person name="Fedorova N.D."/>
            <person name="Khaldi N."/>
            <person name="Joardar V.S."/>
            <person name="Maiti R."/>
            <person name="Amedeo P."/>
            <person name="Anderson M.J."/>
            <person name="Crabtree J."/>
            <person name="Silva J.C."/>
            <person name="Badger J.H."/>
            <person name="Albarraq A."/>
            <person name="Angiuoli S."/>
            <person name="Bussey H."/>
            <person name="Bowyer P."/>
            <person name="Cotty P.J."/>
            <person name="Dyer P.S."/>
            <person name="Egan A."/>
            <person name="Galens K."/>
            <person name="Fraser-Liggett C.M."/>
            <person name="Haas B.J."/>
            <person name="Inman J.M."/>
            <person name="Kent R."/>
            <person name="Lemieux S."/>
            <person name="Malavazi I."/>
            <person name="Orvis J."/>
            <person name="Roemer T."/>
            <person name="Ronning C.M."/>
            <person name="Sundaram J.P."/>
            <person name="Sutton G."/>
            <person name="Turner G."/>
            <person name="Venter J.C."/>
            <person name="White O.R."/>
            <person name="Whitty B.R."/>
            <person name="Youngman P."/>
            <person name="Wolfe K.H."/>
            <person name="Goldman G.H."/>
            <person name="Wortman J.R."/>
            <person name="Jiang B."/>
            <person name="Denning D.W."/>
            <person name="Nierman W.C."/>
        </authorList>
    </citation>
    <scope>NUCLEOTIDE SEQUENCE [LARGE SCALE GENOMIC DNA]</scope>
    <source>
        <strain evidence="2">ATCC 1020 / DSM 3700 / CBS 544.65 / FGSC A1164 / JCM 1740 / NRRL 181 / WB 181</strain>
    </source>
</reference>
<dbReference type="GeneID" id="4590979"/>
<sequence length="98" mass="11188">MSVWSEIIISSACSNSEEVEEYIRPLAGVSPLYGFGVGWQKIFLRTSQPLEFHVSTEEYNEGLQEALREATESDEGENYSENEHDYTVCHWALVVGRR</sequence>
<evidence type="ECO:0000313" key="2">
    <source>
        <dbReference type="Proteomes" id="UP000006702"/>
    </source>
</evidence>
<dbReference type="EMBL" id="DS027688">
    <property type="protein sequence ID" value="EAW23650.1"/>
    <property type="molecule type" value="Genomic_DNA"/>
</dbReference>
<evidence type="ECO:0000313" key="1">
    <source>
        <dbReference type="EMBL" id="EAW23650.1"/>
    </source>
</evidence>
<dbReference type="HOGENOM" id="CLU_2334130_0_0_1"/>
<dbReference type="RefSeq" id="XP_001265547.1">
    <property type="nucleotide sequence ID" value="XM_001265546.1"/>
</dbReference>
<dbReference type="Proteomes" id="UP000006702">
    <property type="component" value="Unassembled WGS sequence"/>
</dbReference>
<protein>
    <submittedName>
        <fullName evidence="1">Uncharacterized protein</fullName>
    </submittedName>
</protein>
<keyword evidence="2" id="KW-1185">Reference proteome</keyword>
<dbReference type="VEuPathDB" id="FungiDB:NFIA_023610"/>
<dbReference type="AlphaFoldDB" id="A1D5F7"/>
<organism evidence="1 2">
    <name type="scientific">Neosartorya fischeri (strain ATCC 1020 / DSM 3700 / CBS 544.65 / FGSC A1164 / JCM 1740 / NRRL 181 / WB 181)</name>
    <name type="common">Aspergillus fischerianus</name>
    <dbReference type="NCBI Taxonomy" id="331117"/>
    <lineage>
        <taxon>Eukaryota</taxon>
        <taxon>Fungi</taxon>
        <taxon>Dikarya</taxon>
        <taxon>Ascomycota</taxon>
        <taxon>Pezizomycotina</taxon>
        <taxon>Eurotiomycetes</taxon>
        <taxon>Eurotiomycetidae</taxon>
        <taxon>Eurotiales</taxon>
        <taxon>Aspergillaceae</taxon>
        <taxon>Aspergillus</taxon>
        <taxon>Aspergillus subgen. Fumigati</taxon>
    </lineage>
</organism>